<name>A0A5S3V2Y1_9GAMM</name>
<proteinExistence type="predicted"/>
<comment type="caution">
    <text evidence="1">The sequence shown here is derived from an EMBL/GenBank/DDBJ whole genome shotgun (WGS) entry which is preliminary data.</text>
</comment>
<evidence type="ECO:0000313" key="1">
    <source>
        <dbReference type="EMBL" id="TMO64438.1"/>
    </source>
</evidence>
<dbReference type="EMBL" id="PNBX01000106">
    <property type="protein sequence ID" value="TMO64438.1"/>
    <property type="molecule type" value="Genomic_DNA"/>
</dbReference>
<gene>
    <name evidence="1" type="ORF">CWC19_18375</name>
</gene>
<dbReference type="OrthoDB" id="6315422at2"/>
<reference evidence="1 2" key="1">
    <citation type="submission" date="2018-01" db="EMBL/GenBank/DDBJ databases">
        <authorList>
            <person name="Paulsen S."/>
            <person name="Gram L.K."/>
        </authorList>
    </citation>
    <scope>NUCLEOTIDE SEQUENCE [LARGE SCALE GENOMIC DNA]</scope>
    <source>
        <strain evidence="1 2">S3790</strain>
    </source>
</reference>
<sequence length="126" mass="14525">MQKFEYTKEVAKVLRPALYGARGTIKREIQQGISQLHRVGELYIVTRIEADVAELVVVAVAGRNLIQSVPVLLRYAKANRCSSIRWHARSPEHIQHAFHNLPIELVEIRKGIFYDEHIFRLVLNGR</sequence>
<accession>A0A5S3V2Y1</accession>
<reference evidence="2" key="2">
    <citation type="submission" date="2019-06" db="EMBL/GenBank/DDBJ databases">
        <title>Co-occurence of chitin degradation, pigmentation and bioactivity in marine Pseudoalteromonas.</title>
        <authorList>
            <person name="Sonnenschein E.C."/>
            <person name="Bech P.K."/>
        </authorList>
    </citation>
    <scope>NUCLEOTIDE SEQUENCE [LARGE SCALE GENOMIC DNA]</scope>
    <source>
        <strain evidence="2">S3790</strain>
    </source>
</reference>
<dbReference type="Proteomes" id="UP000307217">
    <property type="component" value="Unassembled WGS sequence"/>
</dbReference>
<dbReference type="RefSeq" id="WP_138593300.1">
    <property type="nucleotide sequence ID" value="NZ_PNBX01000106.1"/>
</dbReference>
<dbReference type="AlphaFoldDB" id="A0A5S3V2Y1"/>
<organism evidence="1 2">
    <name type="scientific">Pseudoalteromonas aurantia</name>
    <dbReference type="NCBI Taxonomy" id="43654"/>
    <lineage>
        <taxon>Bacteria</taxon>
        <taxon>Pseudomonadati</taxon>
        <taxon>Pseudomonadota</taxon>
        <taxon>Gammaproteobacteria</taxon>
        <taxon>Alteromonadales</taxon>
        <taxon>Pseudoalteromonadaceae</taxon>
        <taxon>Pseudoalteromonas</taxon>
    </lineage>
</organism>
<protein>
    <submittedName>
        <fullName evidence="1">Uncharacterized protein</fullName>
    </submittedName>
</protein>
<evidence type="ECO:0000313" key="2">
    <source>
        <dbReference type="Proteomes" id="UP000307217"/>
    </source>
</evidence>